<dbReference type="GO" id="GO:0005794">
    <property type="term" value="C:Golgi apparatus"/>
    <property type="evidence" value="ECO:0007669"/>
    <property type="project" value="Ensembl"/>
</dbReference>
<reference evidence="23" key="1">
    <citation type="submission" date="2011-10" db="EMBL/GenBank/DDBJ databases">
        <authorList>
            <consortium name="Soft-shell Turtle Genome Consortium"/>
        </authorList>
    </citation>
    <scope>NUCLEOTIDE SEQUENCE [LARGE SCALE GENOMIC DNA]</scope>
    <source>
        <strain evidence="23">Daiwa-1</strain>
    </source>
</reference>
<dbReference type="PANTHER" id="PTHR11814">
    <property type="entry name" value="SULFATE TRANSPORTER"/>
    <property type="match status" value="1"/>
</dbReference>
<dbReference type="EMBL" id="AGCU01097081">
    <property type="status" value="NOT_ANNOTATED_CDS"/>
    <property type="molecule type" value="Genomic_DNA"/>
</dbReference>
<comment type="similarity">
    <text evidence="4">Belongs to the SLC26A/SulP transporter (TC 2.A.53) family.</text>
</comment>
<evidence type="ECO:0000256" key="7">
    <source>
        <dbReference type="ARBA" id="ARBA00022681"/>
    </source>
</evidence>
<dbReference type="GO" id="GO:0016323">
    <property type="term" value="C:basolateral plasma membrane"/>
    <property type="evidence" value="ECO:0007669"/>
    <property type="project" value="UniProtKB-SubCell"/>
</dbReference>
<dbReference type="GO" id="GO:0016324">
    <property type="term" value="C:apical plasma membrane"/>
    <property type="evidence" value="ECO:0007669"/>
    <property type="project" value="UniProtKB-SubCell"/>
</dbReference>
<evidence type="ECO:0000256" key="19">
    <source>
        <dbReference type="SAM" id="MobiDB-lite"/>
    </source>
</evidence>
<proteinExistence type="inferred from homology"/>
<dbReference type="GO" id="GO:0005654">
    <property type="term" value="C:nucleoplasm"/>
    <property type="evidence" value="ECO:0007669"/>
    <property type="project" value="Ensembl"/>
</dbReference>
<dbReference type="InterPro" id="IPR002645">
    <property type="entry name" value="STAS_dom"/>
</dbReference>
<evidence type="ECO:0000256" key="15">
    <source>
        <dbReference type="ARBA" id="ARBA00052349"/>
    </source>
</evidence>
<evidence type="ECO:0000256" key="17">
    <source>
        <dbReference type="ARBA" id="ARBA00073161"/>
    </source>
</evidence>
<dbReference type="EMBL" id="AGCU01097076">
    <property type="status" value="NOT_ANNOTATED_CDS"/>
    <property type="molecule type" value="Genomic_DNA"/>
</dbReference>
<evidence type="ECO:0000256" key="1">
    <source>
        <dbReference type="ARBA" id="ARBA00004155"/>
    </source>
</evidence>
<comment type="function">
    <text evidence="16">Sodium-independent anion exchanger mediating bicarbonate, chloride, sulfate and oxalate transport. Exhibits sodium-independent sulfate anion transporter activity that may cooperate with SLC26A2 to mediate DIDS-sensitive sulfate uptake into high endothelial venules endothelial cells (HEVEC). In the kidney, mediates chloride-bicarbonate exchange, facilitating V-ATPase-mediated acid secretion. May function as a chloride channel, playing an important role in moderating chloride homeostasis and neuronal activity in the cerebellum.</text>
</comment>
<feature type="transmembrane region" description="Helical" evidence="20">
    <location>
        <begin position="421"/>
        <end position="446"/>
    </location>
</feature>
<dbReference type="OMA" id="IPETAGF"/>
<feature type="transmembrane region" description="Helical" evidence="20">
    <location>
        <begin position="101"/>
        <end position="124"/>
    </location>
</feature>
<dbReference type="AlphaFoldDB" id="K7G4E9"/>
<evidence type="ECO:0000256" key="16">
    <source>
        <dbReference type="ARBA" id="ARBA00054369"/>
    </source>
</evidence>
<keyword evidence="12" id="KW-0458">Lysosome</keyword>
<comment type="catalytic activity">
    <reaction evidence="14">
        <text>sulfate(in) + H(+)(in) = sulfate(out) + H(+)(out)</text>
        <dbReference type="Rhea" id="RHEA:28574"/>
        <dbReference type="ChEBI" id="CHEBI:15378"/>
        <dbReference type="ChEBI" id="CHEBI:16189"/>
    </reaction>
</comment>
<evidence type="ECO:0000313" key="23">
    <source>
        <dbReference type="Proteomes" id="UP000007267"/>
    </source>
</evidence>
<reference evidence="23" key="2">
    <citation type="journal article" date="2013" name="Nat. Genet.">
        <title>The draft genomes of soft-shell turtle and green sea turtle yield insights into the development and evolution of the turtle-specific body plan.</title>
        <authorList>
            <person name="Wang Z."/>
            <person name="Pascual-Anaya J."/>
            <person name="Zadissa A."/>
            <person name="Li W."/>
            <person name="Niimura Y."/>
            <person name="Huang Z."/>
            <person name="Li C."/>
            <person name="White S."/>
            <person name="Xiong Z."/>
            <person name="Fang D."/>
            <person name="Wang B."/>
            <person name="Ming Y."/>
            <person name="Chen Y."/>
            <person name="Zheng Y."/>
            <person name="Kuraku S."/>
            <person name="Pignatelli M."/>
            <person name="Herrero J."/>
            <person name="Beal K."/>
            <person name="Nozawa M."/>
            <person name="Li Q."/>
            <person name="Wang J."/>
            <person name="Zhang H."/>
            <person name="Yu L."/>
            <person name="Shigenobu S."/>
            <person name="Wang J."/>
            <person name="Liu J."/>
            <person name="Flicek P."/>
            <person name="Searle S."/>
            <person name="Wang J."/>
            <person name="Kuratani S."/>
            <person name="Yin Y."/>
            <person name="Aken B."/>
            <person name="Zhang G."/>
            <person name="Irie N."/>
        </authorList>
    </citation>
    <scope>NUCLEOTIDE SEQUENCE [LARGE SCALE GENOMIC DNA]</scope>
    <source>
        <strain evidence="23">Daiwa-1</strain>
    </source>
</reference>
<reference evidence="22" key="3">
    <citation type="submission" date="2025-08" db="UniProtKB">
        <authorList>
            <consortium name="Ensembl"/>
        </authorList>
    </citation>
    <scope>IDENTIFICATION</scope>
</reference>
<feature type="domain" description="STAS" evidence="21">
    <location>
        <begin position="458"/>
        <end position="544"/>
    </location>
</feature>
<accession>K7G4E9</accession>
<dbReference type="Gene3D" id="3.30.750.24">
    <property type="entry name" value="STAS domain"/>
    <property type="match status" value="1"/>
</dbReference>
<dbReference type="Proteomes" id="UP000007267">
    <property type="component" value="Unassembled WGS sequence"/>
</dbReference>
<evidence type="ECO:0000256" key="2">
    <source>
        <dbReference type="ARBA" id="ARBA00004424"/>
    </source>
</evidence>
<evidence type="ECO:0000259" key="21">
    <source>
        <dbReference type="PROSITE" id="PS50801"/>
    </source>
</evidence>
<dbReference type="GeneTree" id="ENSGT01150000286920"/>
<dbReference type="PROSITE" id="PS50801">
    <property type="entry name" value="STAS"/>
    <property type="match status" value="1"/>
</dbReference>
<feature type="transmembrane region" description="Helical" evidence="20">
    <location>
        <begin position="55"/>
        <end position="72"/>
    </location>
</feature>
<feature type="transmembrane region" description="Helical" evidence="20">
    <location>
        <begin position="386"/>
        <end position="401"/>
    </location>
</feature>
<organism evidence="22 23">
    <name type="scientific">Pelodiscus sinensis</name>
    <name type="common">Chinese softshell turtle</name>
    <name type="synonym">Trionyx sinensis</name>
    <dbReference type="NCBI Taxonomy" id="13735"/>
    <lineage>
        <taxon>Eukaryota</taxon>
        <taxon>Metazoa</taxon>
        <taxon>Chordata</taxon>
        <taxon>Craniata</taxon>
        <taxon>Vertebrata</taxon>
        <taxon>Euteleostomi</taxon>
        <taxon>Archelosauria</taxon>
        <taxon>Testudinata</taxon>
        <taxon>Testudines</taxon>
        <taxon>Cryptodira</taxon>
        <taxon>Trionychia</taxon>
        <taxon>Trionychidae</taxon>
        <taxon>Pelodiscus</taxon>
    </lineage>
</organism>
<keyword evidence="11 20" id="KW-0472">Membrane</keyword>
<dbReference type="InterPro" id="IPR036513">
    <property type="entry name" value="STAS_dom_sf"/>
</dbReference>
<sequence>EAPERCCSYLALQRRLPVLRGAPGGGGGSCRLFLCRVLLGRPRSIASPALSTVPAQYGLYSSFVGCFVYCLLGTSKDVTLGPTAIMSLLVSSYAFHDPAYAVLLTFLSGCIQLAMGLLHLGFLLDFISCPVIKGFTLAASVTISFSQVKNILGLHNVPRQFFLQVYHTFQRLGETRSADSPVPFPARCFASTLSWLGRTGSAQQPLPTQSAAPARRRAWGRTGAARNALVVLFGCTAAYAFQVMGSQPFTLTGETPQGLPPFRLPPFSTAEGNSTVPFREMVQDLGAGLAVVPLMGLLETIAIAKAFGRVSGPLGRLSGNQSPGPVSSLLGRSLGSRLHSPLCPRTAVNAQTGVCTPAGGLVTAAGGLPSLRGVAAEWEGKGRDELAGILVSGILLLYTIARPRITVRLGRRLDLVPLGVTFLLCFWEMQYGIVAGILVSGILLLYTIARPRITVSDQGVLLMQPASGLHFPAVESLRDAMHRWALAVSPPRGVILDGSHLSSVDYTVAVGLADLLQEFQRKGVPLTFAGLQGPVLRVLLAADLAGFHHFPSLEEASARGSPCLPPGPPGSSEHRRTVGARRESGGSSQPP</sequence>
<dbReference type="InterPro" id="IPR001902">
    <property type="entry name" value="SLC26A/SulP_fam"/>
</dbReference>
<dbReference type="EMBL" id="AGCU01097077">
    <property type="status" value="NOT_ANNOTATED_CDS"/>
    <property type="molecule type" value="Genomic_DNA"/>
</dbReference>
<dbReference type="EMBL" id="AGCU01097079">
    <property type="status" value="NOT_ANNOTATED_CDS"/>
    <property type="molecule type" value="Genomic_DNA"/>
</dbReference>
<feature type="transmembrane region" description="Helical" evidence="20">
    <location>
        <begin position="224"/>
        <end position="241"/>
    </location>
</feature>
<evidence type="ECO:0000256" key="8">
    <source>
        <dbReference type="ARBA" id="ARBA00022692"/>
    </source>
</evidence>
<comment type="catalytic activity">
    <reaction evidence="15">
        <text>oxalate(in) + chloride(out) = oxalate(out) + chloride(in)</text>
        <dbReference type="Rhea" id="RHEA:72263"/>
        <dbReference type="ChEBI" id="CHEBI:17996"/>
        <dbReference type="ChEBI" id="CHEBI:30623"/>
    </reaction>
</comment>
<feature type="region of interest" description="Disordered" evidence="19">
    <location>
        <begin position="555"/>
        <end position="591"/>
    </location>
</feature>
<evidence type="ECO:0000313" key="22">
    <source>
        <dbReference type="Ensembl" id="ENSPSIP00000015160.1"/>
    </source>
</evidence>
<evidence type="ECO:0000256" key="13">
    <source>
        <dbReference type="ARBA" id="ARBA00049347"/>
    </source>
</evidence>
<dbReference type="PROSITE" id="PS01130">
    <property type="entry name" value="SLC26A"/>
    <property type="match status" value="1"/>
</dbReference>
<evidence type="ECO:0000256" key="18">
    <source>
        <dbReference type="ARBA" id="ARBA00083171"/>
    </source>
</evidence>
<comment type="subcellular location">
    <subcellularLocation>
        <location evidence="2">Apical cell membrane</location>
        <topology evidence="2">Multi-pass membrane protein</topology>
    </subcellularLocation>
    <subcellularLocation>
        <location evidence="3">Basolateral cell membrane</location>
        <topology evidence="3">Multi-pass membrane protein</topology>
    </subcellularLocation>
    <subcellularLocation>
        <location evidence="1">Lysosome membrane</location>
        <topology evidence="1">Multi-pass membrane protein</topology>
    </subcellularLocation>
</comment>
<dbReference type="CDD" id="cd07042">
    <property type="entry name" value="STAS_SulP_like_sulfate_transporter"/>
    <property type="match status" value="1"/>
</dbReference>
<dbReference type="FunFam" id="3.30.750.24:FF:000013">
    <property type="entry name" value="Solute carrier family 26 member 11"/>
    <property type="match status" value="1"/>
</dbReference>
<keyword evidence="23" id="KW-1185">Reference proteome</keyword>
<reference evidence="22" key="4">
    <citation type="submission" date="2025-09" db="UniProtKB">
        <authorList>
            <consortium name="Ensembl"/>
        </authorList>
    </citation>
    <scope>IDENTIFICATION</scope>
</reference>
<dbReference type="SUPFAM" id="SSF52091">
    <property type="entry name" value="SpoIIaa-like"/>
    <property type="match status" value="1"/>
</dbReference>
<evidence type="ECO:0000256" key="6">
    <source>
        <dbReference type="ARBA" id="ARBA00022475"/>
    </source>
</evidence>
<keyword evidence="10" id="KW-0406">Ion transport</keyword>
<dbReference type="GO" id="GO:0005783">
    <property type="term" value="C:endoplasmic reticulum"/>
    <property type="evidence" value="ECO:0007669"/>
    <property type="project" value="Ensembl"/>
</dbReference>
<dbReference type="InterPro" id="IPR018045">
    <property type="entry name" value="S04_transporter_CS"/>
</dbReference>
<dbReference type="GO" id="GO:0015297">
    <property type="term" value="F:antiporter activity"/>
    <property type="evidence" value="ECO:0007669"/>
    <property type="project" value="UniProtKB-KW"/>
</dbReference>
<dbReference type="GO" id="GO:0008509">
    <property type="term" value="F:monoatomic anion transmembrane transporter activity"/>
    <property type="evidence" value="ECO:0007669"/>
    <property type="project" value="Ensembl"/>
</dbReference>
<evidence type="ECO:0000256" key="11">
    <source>
        <dbReference type="ARBA" id="ARBA00023136"/>
    </source>
</evidence>
<evidence type="ECO:0000256" key="12">
    <source>
        <dbReference type="ARBA" id="ARBA00023228"/>
    </source>
</evidence>
<evidence type="ECO:0000256" key="9">
    <source>
        <dbReference type="ARBA" id="ARBA00022989"/>
    </source>
</evidence>
<keyword evidence="9 20" id="KW-1133">Transmembrane helix</keyword>
<evidence type="ECO:0000256" key="20">
    <source>
        <dbReference type="SAM" id="Phobius"/>
    </source>
</evidence>
<feature type="transmembrane region" description="Helical" evidence="20">
    <location>
        <begin position="285"/>
        <end position="307"/>
    </location>
</feature>
<comment type="catalytic activity">
    <reaction evidence="13">
        <text>hydrogencarbonate(in) + chloride(out) = hydrogencarbonate(out) + chloride(in)</text>
        <dbReference type="Rhea" id="RHEA:72363"/>
        <dbReference type="ChEBI" id="CHEBI:17544"/>
        <dbReference type="ChEBI" id="CHEBI:17996"/>
    </reaction>
</comment>
<keyword evidence="5" id="KW-0813">Transport</keyword>
<dbReference type="GO" id="GO:0005765">
    <property type="term" value="C:lysosomal membrane"/>
    <property type="evidence" value="ECO:0007669"/>
    <property type="project" value="UniProtKB-SubCell"/>
</dbReference>
<evidence type="ECO:0000256" key="14">
    <source>
        <dbReference type="ARBA" id="ARBA00050316"/>
    </source>
</evidence>
<dbReference type="STRING" id="13735.ENSPSIP00000015160"/>
<dbReference type="GO" id="GO:0008271">
    <property type="term" value="F:secondary active sulfate transmembrane transporter activity"/>
    <property type="evidence" value="ECO:0007669"/>
    <property type="project" value="InterPro"/>
</dbReference>
<dbReference type="Ensembl" id="ENSPSIT00000015231.1">
    <property type="protein sequence ID" value="ENSPSIP00000015160.1"/>
    <property type="gene ID" value="ENSPSIG00000013527.1"/>
</dbReference>
<evidence type="ECO:0000256" key="5">
    <source>
        <dbReference type="ARBA" id="ARBA00022448"/>
    </source>
</evidence>
<dbReference type="Pfam" id="PF00916">
    <property type="entry name" value="Sulfate_transp"/>
    <property type="match status" value="1"/>
</dbReference>
<dbReference type="EMBL" id="AGCU01097083">
    <property type="status" value="NOT_ANNOTATED_CDS"/>
    <property type="molecule type" value="Genomic_DNA"/>
</dbReference>
<evidence type="ECO:0000256" key="3">
    <source>
        <dbReference type="ARBA" id="ARBA00004554"/>
    </source>
</evidence>
<evidence type="ECO:0000256" key="10">
    <source>
        <dbReference type="ARBA" id="ARBA00023065"/>
    </source>
</evidence>
<keyword evidence="7" id="KW-0039">Anion exchange</keyword>
<dbReference type="eggNOG" id="KOG0236">
    <property type="taxonomic scope" value="Eukaryota"/>
</dbReference>
<keyword evidence="8 20" id="KW-0812">Transmembrane</keyword>
<evidence type="ECO:0000256" key="4">
    <source>
        <dbReference type="ARBA" id="ARBA00008692"/>
    </source>
</evidence>
<gene>
    <name evidence="22" type="primary">SLC26A11</name>
</gene>
<dbReference type="EMBL" id="AGCU01097080">
    <property type="status" value="NOT_ANNOTATED_CDS"/>
    <property type="molecule type" value="Genomic_DNA"/>
</dbReference>
<dbReference type="EMBL" id="AGCU01097084">
    <property type="status" value="NOT_ANNOTATED_CDS"/>
    <property type="molecule type" value="Genomic_DNA"/>
</dbReference>
<dbReference type="EMBL" id="AGCU01097082">
    <property type="status" value="NOT_ANNOTATED_CDS"/>
    <property type="molecule type" value="Genomic_DNA"/>
</dbReference>
<keyword evidence="6" id="KW-1003">Cell membrane</keyword>
<dbReference type="Pfam" id="PF01740">
    <property type="entry name" value="STAS"/>
    <property type="match status" value="1"/>
</dbReference>
<protein>
    <recommendedName>
        <fullName evidence="17">Sodium-independent sulfate anion transporter</fullName>
    </recommendedName>
    <alternativeName>
        <fullName evidence="18">Solute carrier family 26 member 11</fullName>
    </alternativeName>
</protein>
<name>K7G4E9_PELSI</name>
<dbReference type="InterPro" id="IPR011547">
    <property type="entry name" value="SLC26A/SulP_dom"/>
</dbReference>
<feature type="compositionally biased region" description="Basic and acidic residues" evidence="19">
    <location>
        <begin position="572"/>
        <end position="584"/>
    </location>
</feature>
<dbReference type="EMBL" id="AGCU01097085">
    <property type="status" value="NOT_ANNOTATED_CDS"/>
    <property type="molecule type" value="Genomic_DNA"/>
</dbReference>
<dbReference type="EMBL" id="AGCU01097078">
    <property type="status" value="NOT_ANNOTATED_CDS"/>
    <property type="molecule type" value="Genomic_DNA"/>
</dbReference>